<comment type="caution">
    <text evidence="3">The sequence shown here is derived from an EMBL/GenBank/DDBJ whole genome shotgun (WGS) entry which is preliminary data.</text>
</comment>
<feature type="chain" id="PRO_5039231097" evidence="2">
    <location>
        <begin position="23"/>
        <end position="324"/>
    </location>
</feature>
<reference evidence="3 4" key="1">
    <citation type="submission" date="2019-06" db="EMBL/GenBank/DDBJ databases">
        <title>Draft genome of C. phoceense Strain 272.</title>
        <authorList>
            <person name="Pacheco L.G.C."/>
            <person name="Barberis C.M."/>
            <person name="Almuzara M.N."/>
            <person name="Traglia G.M."/>
            <person name="Santos C.S."/>
            <person name="Rocha D.J.P.G."/>
            <person name="Aguiar E.R.G.R."/>
            <person name="Vay C.A."/>
        </authorList>
    </citation>
    <scope>NUCLEOTIDE SEQUENCE [LARGE SCALE GENOMIC DNA]</scope>
    <source>
        <strain evidence="3 4">272</strain>
    </source>
</reference>
<evidence type="ECO:0000313" key="4">
    <source>
        <dbReference type="Proteomes" id="UP000318080"/>
    </source>
</evidence>
<name>A0A540R5M7_9CORY</name>
<feature type="transmembrane region" description="Helical" evidence="1">
    <location>
        <begin position="283"/>
        <end position="307"/>
    </location>
</feature>
<dbReference type="Pfam" id="PF11271">
    <property type="entry name" value="PorA"/>
    <property type="match status" value="1"/>
</dbReference>
<gene>
    <name evidence="3" type="ORF">EJK80_09165</name>
</gene>
<keyword evidence="4" id="KW-1185">Reference proteome</keyword>
<evidence type="ECO:0000256" key="1">
    <source>
        <dbReference type="SAM" id="Phobius"/>
    </source>
</evidence>
<protein>
    <submittedName>
        <fullName evidence="3">DUF3068 domain-containing protein</fullName>
    </submittedName>
</protein>
<dbReference type="AlphaFoldDB" id="A0A540R5M7"/>
<evidence type="ECO:0000313" key="3">
    <source>
        <dbReference type="EMBL" id="TQE43033.1"/>
    </source>
</evidence>
<dbReference type="EMBL" id="VHIR01000013">
    <property type="protein sequence ID" value="TQE43033.1"/>
    <property type="molecule type" value="Genomic_DNA"/>
</dbReference>
<accession>A0A540R5M7</accession>
<sequence>MLPTSRVASALLLGVGVAGLSAGLAAPAFIEAEPTLPLDLKHTTWTMTDENATTRLLQDGRQLQVPVTAQWHVALQEPADDEQVTLRVGSSWMRSSLQEEKDRLITAQVWSYPIDRLTGDALADAAVSHTMATPVSTVPVTGLWWKFPAGAEKTSYDVFDETLRDSAPAVFEEEMEMDGRTVYRYHQDIEPTNVAKKYNTYQTMLSGEDGTEYLFHSAQRDFYVDKVSGMIVDLDVSIKDFYAKDDGVETQNALTFNSSISEEDTQAFLEQTKKFHHTNLIHWIRWGLLGAGALITLIALLGIFGVFGTRSPKQPKPAAAPAAE</sequence>
<keyword evidence="2" id="KW-0732">Signal</keyword>
<keyword evidence="1" id="KW-0812">Transmembrane</keyword>
<dbReference type="Proteomes" id="UP000318080">
    <property type="component" value="Unassembled WGS sequence"/>
</dbReference>
<dbReference type="RefSeq" id="WP_070540376.1">
    <property type="nucleotide sequence ID" value="NZ_VHIR01000013.1"/>
</dbReference>
<keyword evidence="1" id="KW-1133">Transmembrane helix</keyword>
<proteinExistence type="predicted"/>
<dbReference type="STRING" id="1686286.GCA_900092335_00121"/>
<feature type="signal peptide" evidence="2">
    <location>
        <begin position="1"/>
        <end position="22"/>
    </location>
</feature>
<keyword evidence="1" id="KW-0472">Membrane</keyword>
<evidence type="ECO:0000256" key="2">
    <source>
        <dbReference type="SAM" id="SignalP"/>
    </source>
</evidence>
<dbReference type="InterPro" id="IPR021424">
    <property type="entry name" value="PorA"/>
</dbReference>
<organism evidence="3 4">
    <name type="scientific">Corynebacterium phoceense</name>
    <dbReference type="NCBI Taxonomy" id="1686286"/>
    <lineage>
        <taxon>Bacteria</taxon>
        <taxon>Bacillati</taxon>
        <taxon>Actinomycetota</taxon>
        <taxon>Actinomycetes</taxon>
        <taxon>Mycobacteriales</taxon>
        <taxon>Corynebacteriaceae</taxon>
        <taxon>Corynebacterium</taxon>
    </lineage>
</organism>